<name>A0A2P6P0E0_9EUKA</name>
<proteinExistence type="predicted"/>
<dbReference type="AlphaFoldDB" id="A0A2P6P0E0"/>
<dbReference type="InParanoid" id="A0A2P6P0E0"/>
<evidence type="ECO:0000313" key="2">
    <source>
        <dbReference type="Proteomes" id="UP000241769"/>
    </source>
</evidence>
<reference evidence="1 2" key="1">
    <citation type="journal article" date="2018" name="Genome Biol. Evol.">
        <title>Multiple Roots of Fruiting Body Formation in Amoebozoa.</title>
        <authorList>
            <person name="Hillmann F."/>
            <person name="Forbes G."/>
            <person name="Novohradska S."/>
            <person name="Ferling I."/>
            <person name="Riege K."/>
            <person name="Groth M."/>
            <person name="Westermann M."/>
            <person name="Marz M."/>
            <person name="Spaller T."/>
            <person name="Winckler T."/>
            <person name="Schaap P."/>
            <person name="Glockner G."/>
        </authorList>
    </citation>
    <scope>NUCLEOTIDE SEQUENCE [LARGE SCALE GENOMIC DNA]</scope>
    <source>
        <strain evidence="1 2">Jena</strain>
    </source>
</reference>
<comment type="caution">
    <text evidence="1">The sequence shown here is derived from an EMBL/GenBank/DDBJ whole genome shotgun (WGS) entry which is preliminary data.</text>
</comment>
<keyword evidence="2" id="KW-1185">Reference proteome</keyword>
<gene>
    <name evidence="1" type="ORF">PROFUN_00913</name>
</gene>
<organism evidence="1 2">
    <name type="scientific">Planoprotostelium fungivorum</name>
    <dbReference type="NCBI Taxonomy" id="1890364"/>
    <lineage>
        <taxon>Eukaryota</taxon>
        <taxon>Amoebozoa</taxon>
        <taxon>Evosea</taxon>
        <taxon>Variosea</taxon>
        <taxon>Cavosteliida</taxon>
        <taxon>Cavosteliaceae</taxon>
        <taxon>Planoprotostelium</taxon>
    </lineage>
</organism>
<dbReference type="EMBL" id="MDYQ01000002">
    <property type="protein sequence ID" value="PRP89649.1"/>
    <property type="molecule type" value="Genomic_DNA"/>
</dbReference>
<accession>A0A2P6P0E0</accession>
<evidence type="ECO:0000313" key="1">
    <source>
        <dbReference type="EMBL" id="PRP89649.1"/>
    </source>
</evidence>
<sequence length="216" mass="24890">MLDHLDVQSHRPKQKFLEAFSFLLQVTFKEKIVCRRQAHAAHAAALSAPCLHFHNLAEPTTNKRLFFLYMGNNMEDILDIDLFDVLFGGYTEQPTPLSSVDAADFSFGQQCWDNRFLNTAKEKRVTFQLCPLDTMLYNQTQATLFMTFRVDEMEHTVDQPVEIQSDGTFIEGEKMPRFSLFKTPNMKAVNQNIITAAKPDKFPEKVRTARKRSMLS</sequence>
<dbReference type="Proteomes" id="UP000241769">
    <property type="component" value="Unassembled WGS sequence"/>
</dbReference>
<protein>
    <submittedName>
        <fullName evidence="1">Uncharacterized protein</fullName>
    </submittedName>
</protein>